<dbReference type="EMBL" id="RCVZ01000010">
    <property type="protein sequence ID" value="RLQ94338.1"/>
    <property type="molecule type" value="Genomic_DNA"/>
</dbReference>
<evidence type="ECO:0000313" key="3">
    <source>
        <dbReference type="Proteomes" id="UP000276770"/>
    </source>
</evidence>
<protein>
    <submittedName>
        <fullName evidence="2">Uncharacterized protein</fullName>
    </submittedName>
</protein>
<comment type="caution">
    <text evidence="2">The sequence shown here is derived from an EMBL/GenBank/DDBJ whole genome shotgun (WGS) entry which is preliminary data.</text>
</comment>
<dbReference type="AlphaFoldDB" id="A0A3L7JU17"/>
<dbReference type="Proteomes" id="UP000276770">
    <property type="component" value="Unassembled WGS sequence"/>
</dbReference>
<sequence>MIYSNGVFHKEVHSVNVSSLKASNKLNIALLGENIHDLRRKWELLIFLIPLFITTLFWLFKPADRPLNSTFFATLLNILVAGVIILFIYGFSHQAYGASTYIHSLK</sequence>
<evidence type="ECO:0000313" key="2">
    <source>
        <dbReference type="EMBL" id="RLQ94338.1"/>
    </source>
</evidence>
<organism evidence="2 3">
    <name type="scientific">Falsibacillus albus</name>
    <dbReference type="NCBI Taxonomy" id="2478915"/>
    <lineage>
        <taxon>Bacteria</taxon>
        <taxon>Bacillati</taxon>
        <taxon>Bacillota</taxon>
        <taxon>Bacilli</taxon>
        <taxon>Bacillales</taxon>
        <taxon>Bacillaceae</taxon>
        <taxon>Falsibacillus</taxon>
    </lineage>
</organism>
<keyword evidence="3" id="KW-1185">Reference proteome</keyword>
<keyword evidence="1" id="KW-0472">Membrane</keyword>
<dbReference type="RefSeq" id="WP_121681429.1">
    <property type="nucleotide sequence ID" value="NZ_RCVZ01000010.1"/>
</dbReference>
<proteinExistence type="predicted"/>
<evidence type="ECO:0000256" key="1">
    <source>
        <dbReference type="SAM" id="Phobius"/>
    </source>
</evidence>
<feature type="transmembrane region" description="Helical" evidence="1">
    <location>
        <begin position="72"/>
        <end position="91"/>
    </location>
</feature>
<feature type="transmembrane region" description="Helical" evidence="1">
    <location>
        <begin position="42"/>
        <end position="60"/>
    </location>
</feature>
<accession>A0A3L7JU17</accession>
<gene>
    <name evidence="2" type="ORF">D9X91_14900</name>
</gene>
<reference evidence="2 3" key="1">
    <citation type="submission" date="2018-10" db="EMBL/GenBank/DDBJ databases">
        <title>Falsibacillus sp. genome draft.</title>
        <authorList>
            <person name="Shi S."/>
        </authorList>
    </citation>
    <scope>NUCLEOTIDE SEQUENCE [LARGE SCALE GENOMIC DNA]</scope>
    <source>
        <strain evidence="2 3">GY 10110</strain>
    </source>
</reference>
<keyword evidence="1" id="KW-1133">Transmembrane helix</keyword>
<keyword evidence="1" id="KW-0812">Transmembrane</keyword>
<name>A0A3L7JU17_9BACI</name>